<keyword evidence="1" id="KW-0732">Signal</keyword>
<dbReference type="InterPro" id="IPR013424">
    <property type="entry name" value="Ice-binding_C"/>
</dbReference>
<dbReference type="AlphaFoldDB" id="A0A5C5YZX1"/>
<dbReference type="Proteomes" id="UP000315010">
    <property type="component" value="Unassembled WGS sequence"/>
</dbReference>
<sequence precursor="true">MMKRIHFAPLCVLVVLMVTAEHANAAFVVFDFRNTSAGAGNDLDGKASESTSITIDGVTLTLSAEAFVDGINSGTHKFNQTSSSFGIDANGSGDDTDTFDGGLGVESARFSISSSNVPLSSLELTEIKFNLFTDGDIGSLQINGTPTSLFDDDDLSNTNVLSVNQLMAVGQTFDVGYSAGNGFGLESMSFQATTMAVPEPSTLAFVGLASLFGFAVSRKRTDLGSCQLTVRRKSKETDFGEKV</sequence>
<feature type="signal peptide" evidence="1">
    <location>
        <begin position="1"/>
        <end position="25"/>
    </location>
</feature>
<dbReference type="EMBL" id="SJPJ01000001">
    <property type="protein sequence ID" value="TWT80127.1"/>
    <property type="molecule type" value="Genomic_DNA"/>
</dbReference>
<evidence type="ECO:0000313" key="3">
    <source>
        <dbReference type="EMBL" id="TWT80127.1"/>
    </source>
</evidence>
<comment type="caution">
    <text evidence="3">The sequence shown here is derived from an EMBL/GenBank/DDBJ whole genome shotgun (WGS) entry which is preliminary data.</text>
</comment>
<name>A0A5C5YZX1_9BACT</name>
<dbReference type="NCBIfam" id="TIGR02595">
    <property type="entry name" value="PEP_CTERM"/>
    <property type="match status" value="1"/>
</dbReference>
<accession>A0A5C5YZX1</accession>
<gene>
    <name evidence="3" type="ORF">CA13_15400</name>
</gene>
<protein>
    <recommendedName>
        <fullName evidence="2">Ice-binding protein C-terminal domain-containing protein</fullName>
    </recommendedName>
</protein>
<evidence type="ECO:0000259" key="2">
    <source>
        <dbReference type="Pfam" id="PF07589"/>
    </source>
</evidence>
<feature type="domain" description="Ice-binding protein C-terminal" evidence="2">
    <location>
        <begin position="196"/>
        <end position="219"/>
    </location>
</feature>
<organism evidence="3 4">
    <name type="scientific">Novipirellula herctigrandis</name>
    <dbReference type="NCBI Taxonomy" id="2527986"/>
    <lineage>
        <taxon>Bacteria</taxon>
        <taxon>Pseudomonadati</taxon>
        <taxon>Planctomycetota</taxon>
        <taxon>Planctomycetia</taxon>
        <taxon>Pirellulales</taxon>
        <taxon>Pirellulaceae</taxon>
        <taxon>Novipirellula</taxon>
    </lineage>
</organism>
<evidence type="ECO:0000313" key="4">
    <source>
        <dbReference type="Proteomes" id="UP000315010"/>
    </source>
</evidence>
<evidence type="ECO:0000256" key="1">
    <source>
        <dbReference type="SAM" id="SignalP"/>
    </source>
</evidence>
<dbReference type="Pfam" id="PF07589">
    <property type="entry name" value="PEP-CTERM"/>
    <property type="match status" value="1"/>
</dbReference>
<feature type="chain" id="PRO_5022807352" description="Ice-binding protein C-terminal domain-containing protein" evidence="1">
    <location>
        <begin position="26"/>
        <end position="243"/>
    </location>
</feature>
<keyword evidence="4" id="KW-1185">Reference proteome</keyword>
<reference evidence="3 4" key="1">
    <citation type="submission" date="2019-02" db="EMBL/GenBank/DDBJ databases">
        <title>Deep-cultivation of Planctomycetes and their phenomic and genomic characterization uncovers novel biology.</title>
        <authorList>
            <person name="Wiegand S."/>
            <person name="Jogler M."/>
            <person name="Boedeker C."/>
            <person name="Pinto D."/>
            <person name="Vollmers J."/>
            <person name="Rivas-Marin E."/>
            <person name="Kohn T."/>
            <person name="Peeters S.H."/>
            <person name="Heuer A."/>
            <person name="Rast P."/>
            <person name="Oberbeckmann S."/>
            <person name="Bunk B."/>
            <person name="Jeske O."/>
            <person name="Meyerdierks A."/>
            <person name="Storesund J.E."/>
            <person name="Kallscheuer N."/>
            <person name="Luecker S."/>
            <person name="Lage O.M."/>
            <person name="Pohl T."/>
            <person name="Merkel B.J."/>
            <person name="Hornburger P."/>
            <person name="Mueller R.-W."/>
            <person name="Bruemmer F."/>
            <person name="Labrenz M."/>
            <person name="Spormann A.M."/>
            <person name="Op Den Camp H."/>
            <person name="Overmann J."/>
            <person name="Amann R."/>
            <person name="Jetten M.S.M."/>
            <person name="Mascher T."/>
            <person name="Medema M.H."/>
            <person name="Devos D.P."/>
            <person name="Kaster A.-K."/>
            <person name="Ovreas L."/>
            <person name="Rohde M."/>
            <person name="Galperin M.Y."/>
            <person name="Jogler C."/>
        </authorList>
    </citation>
    <scope>NUCLEOTIDE SEQUENCE [LARGE SCALE GENOMIC DNA]</scope>
    <source>
        <strain evidence="3 4">CA13</strain>
    </source>
</reference>
<proteinExistence type="predicted"/>
<dbReference type="RefSeq" id="WP_146395212.1">
    <property type="nucleotide sequence ID" value="NZ_SJPJ01000001.1"/>
</dbReference>